<accession>A0ABY4TYF8</accession>
<comment type="similarity">
    <text evidence="1">Belongs to the RelE toxin family.</text>
</comment>
<dbReference type="PANTHER" id="PTHR33755">
    <property type="entry name" value="TOXIN PARE1-RELATED"/>
    <property type="match status" value="1"/>
</dbReference>
<protein>
    <submittedName>
        <fullName evidence="3">Type II toxin-antitoxin system RelE/ParE family toxin</fullName>
    </submittedName>
</protein>
<proteinExistence type="inferred from homology"/>
<dbReference type="InterPro" id="IPR035093">
    <property type="entry name" value="RelE/ParE_toxin_dom_sf"/>
</dbReference>
<dbReference type="Proteomes" id="UP001055580">
    <property type="component" value="Chromosome"/>
</dbReference>
<gene>
    <name evidence="3" type="ORF">M9980_11660</name>
</gene>
<dbReference type="Pfam" id="PF05016">
    <property type="entry name" value="ParE_toxin"/>
    <property type="match status" value="1"/>
</dbReference>
<keyword evidence="2" id="KW-1277">Toxin-antitoxin system</keyword>
<dbReference type="InterPro" id="IPR051803">
    <property type="entry name" value="TA_system_RelE-like_toxin"/>
</dbReference>
<evidence type="ECO:0000313" key="3">
    <source>
        <dbReference type="EMBL" id="URW77034.1"/>
    </source>
</evidence>
<dbReference type="Gene3D" id="3.30.2310.20">
    <property type="entry name" value="RelE-like"/>
    <property type="match status" value="1"/>
</dbReference>
<dbReference type="RefSeq" id="WP_250754910.1">
    <property type="nucleotide sequence ID" value="NZ_CP098401.1"/>
</dbReference>
<evidence type="ECO:0000256" key="1">
    <source>
        <dbReference type="ARBA" id="ARBA00006226"/>
    </source>
</evidence>
<dbReference type="InterPro" id="IPR007712">
    <property type="entry name" value="RelE/ParE_toxin"/>
</dbReference>
<name>A0ABY4TYF8_9SPHN</name>
<keyword evidence="4" id="KW-1185">Reference proteome</keyword>
<evidence type="ECO:0000256" key="2">
    <source>
        <dbReference type="ARBA" id="ARBA00022649"/>
    </source>
</evidence>
<evidence type="ECO:0000313" key="4">
    <source>
        <dbReference type="Proteomes" id="UP001055580"/>
    </source>
</evidence>
<dbReference type="PANTHER" id="PTHR33755:SF6">
    <property type="entry name" value="PLASMID STABILIZATION SYSTEM PROTEIN"/>
    <property type="match status" value="1"/>
</dbReference>
<reference evidence="3" key="1">
    <citation type="submission" date="2022-05" db="EMBL/GenBank/DDBJ databases">
        <title>Sphingomonas sp. strain RMG20 Genome sequencing and assembly.</title>
        <authorList>
            <person name="Kim I."/>
        </authorList>
    </citation>
    <scope>NUCLEOTIDE SEQUENCE</scope>
    <source>
        <strain evidence="3">RMG20</strain>
    </source>
</reference>
<sequence>MPILYAALARRDLERIERYHRAIDPDLAVTIVERIVAATGVLRDVPLAGPATVEGHRRKWRVAGTQYIIFYRVAATEVRILRVIHGAQAAASP</sequence>
<organism evidence="3 4">
    <name type="scientific">Sphingomonas donggukensis</name>
    <dbReference type="NCBI Taxonomy" id="2949093"/>
    <lineage>
        <taxon>Bacteria</taxon>
        <taxon>Pseudomonadati</taxon>
        <taxon>Pseudomonadota</taxon>
        <taxon>Alphaproteobacteria</taxon>
        <taxon>Sphingomonadales</taxon>
        <taxon>Sphingomonadaceae</taxon>
        <taxon>Sphingomonas</taxon>
    </lineage>
</organism>
<dbReference type="EMBL" id="CP098401">
    <property type="protein sequence ID" value="URW77034.1"/>
    <property type="molecule type" value="Genomic_DNA"/>
</dbReference>